<comment type="subunit">
    <text evidence="2">Interacts with microtubules.</text>
</comment>
<proteinExistence type="predicted"/>
<dbReference type="Pfam" id="PF21033">
    <property type="entry name" value="RMD1-3"/>
    <property type="match status" value="1"/>
</dbReference>
<dbReference type="GO" id="GO:0097431">
    <property type="term" value="C:mitotic spindle pole"/>
    <property type="evidence" value="ECO:0007669"/>
    <property type="project" value="TreeGrafter"/>
</dbReference>
<evidence type="ECO:0000313" key="10">
    <source>
        <dbReference type="RefSeq" id="XP_022344321.1"/>
    </source>
</evidence>
<dbReference type="PANTHER" id="PTHR16056:SF16">
    <property type="entry name" value="REGULATOR OF MICROTUBULE DYNAMICS PROTEIN 1"/>
    <property type="match status" value="1"/>
</dbReference>
<evidence type="ECO:0000313" key="9">
    <source>
        <dbReference type="Proteomes" id="UP000694844"/>
    </source>
</evidence>
<dbReference type="GeneID" id="111137236"/>
<keyword evidence="6" id="KW-0206">Cytoskeleton</keyword>
<evidence type="ECO:0000256" key="1">
    <source>
        <dbReference type="ARBA" id="ARBA00004245"/>
    </source>
</evidence>
<evidence type="ECO:0000256" key="4">
    <source>
        <dbReference type="ARBA" id="ARBA00022737"/>
    </source>
</evidence>
<keyword evidence="9" id="KW-1185">Reference proteome</keyword>
<dbReference type="AlphaFoldDB" id="A0A8B8EWH0"/>
<dbReference type="InterPro" id="IPR011990">
    <property type="entry name" value="TPR-like_helical_dom_sf"/>
</dbReference>
<gene>
    <name evidence="10" type="primary">LOC111137236</name>
</gene>
<sequence length="306" mass="35936">MSSSATRFYRTIRKFQAFRNFQIIRQIFSRNFRNSSKLWYLYCLPAPFVTVHAFSFRRSKEKEVPVEEVKEEPVDYKDVIDAAEKLYQEFKVQDLYDFLIKFKDCENDEVLWRLARATTDKGKASADQEEKRSCMFEAFEYAKKALQLNENNFACHKWYAVLLDYTGEYEGTKARISNSFDVKKHFLRATELNPNDATSIHSLGYWCFVFADMPWYTHKLAAALFATPPTSTYSEALYYFQEAEKVDPYFYSMNLLMIGKTHLRMKNYLAAKSFLLKARDYPVVTPDDKKAHEEAIQLLKSVGIKS</sequence>
<keyword evidence="3" id="KW-0963">Cytoplasm</keyword>
<comment type="subcellular location">
    <subcellularLocation>
        <location evidence="1">Cytoplasm</location>
        <location evidence="1">Cytoskeleton</location>
    </subcellularLocation>
</comment>
<dbReference type="InterPro" id="IPR049039">
    <property type="entry name" value="RMD1-3_a_helical_rpt"/>
</dbReference>
<name>A0A8B8EWH0_CRAVI</name>
<accession>A0A8B8EWH0</accession>
<evidence type="ECO:0000256" key="2">
    <source>
        <dbReference type="ARBA" id="ARBA00011375"/>
    </source>
</evidence>
<evidence type="ECO:0000256" key="8">
    <source>
        <dbReference type="ARBA" id="ARBA00041958"/>
    </source>
</evidence>
<dbReference type="KEGG" id="cvn:111137236"/>
<dbReference type="Proteomes" id="UP000694844">
    <property type="component" value="Chromosome 5"/>
</dbReference>
<evidence type="ECO:0000256" key="3">
    <source>
        <dbReference type="ARBA" id="ARBA00022490"/>
    </source>
</evidence>
<evidence type="ECO:0000256" key="7">
    <source>
        <dbReference type="ARBA" id="ARBA00039966"/>
    </source>
</evidence>
<protein>
    <recommendedName>
        <fullName evidence="7">Regulator of microtubule dynamics protein 1</fullName>
    </recommendedName>
    <alternativeName>
        <fullName evidence="8">Protein FAM82B</fullName>
    </alternativeName>
</protein>
<evidence type="ECO:0000256" key="6">
    <source>
        <dbReference type="ARBA" id="ARBA00023212"/>
    </source>
</evidence>
<dbReference type="RefSeq" id="XP_022344321.1">
    <property type="nucleotide sequence ID" value="XM_022488613.1"/>
</dbReference>
<keyword evidence="5" id="KW-0802">TPR repeat</keyword>
<dbReference type="GO" id="GO:0008017">
    <property type="term" value="F:microtubule binding"/>
    <property type="evidence" value="ECO:0007669"/>
    <property type="project" value="TreeGrafter"/>
</dbReference>
<keyword evidence="4" id="KW-0677">Repeat</keyword>
<reference evidence="10" key="1">
    <citation type="submission" date="2025-08" db="UniProtKB">
        <authorList>
            <consortium name="RefSeq"/>
        </authorList>
    </citation>
    <scope>IDENTIFICATION</scope>
    <source>
        <tissue evidence="10">Whole sample</tissue>
    </source>
</reference>
<dbReference type="SUPFAM" id="SSF48452">
    <property type="entry name" value="TPR-like"/>
    <property type="match status" value="1"/>
</dbReference>
<dbReference type="GO" id="GO:0005739">
    <property type="term" value="C:mitochondrion"/>
    <property type="evidence" value="ECO:0007669"/>
    <property type="project" value="TreeGrafter"/>
</dbReference>
<dbReference type="GO" id="GO:0005876">
    <property type="term" value="C:spindle microtubule"/>
    <property type="evidence" value="ECO:0007669"/>
    <property type="project" value="TreeGrafter"/>
</dbReference>
<evidence type="ECO:0000256" key="5">
    <source>
        <dbReference type="ARBA" id="ARBA00022803"/>
    </source>
</evidence>
<dbReference type="OrthoDB" id="69711at2759"/>
<dbReference type="Gene3D" id="1.25.40.10">
    <property type="entry name" value="Tetratricopeptide repeat domain"/>
    <property type="match status" value="1"/>
</dbReference>
<organism evidence="9 10">
    <name type="scientific">Crassostrea virginica</name>
    <name type="common">Eastern oyster</name>
    <dbReference type="NCBI Taxonomy" id="6565"/>
    <lineage>
        <taxon>Eukaryota</taxon>
        <taxon>Metazoa</taxon>
        <taxon>Spiralia</taxon>
        <taxon>Lophotrochozoa</taxon>
        <taxon>Mollusca</taxon>
        <taxon>Bivalvia</taxon>
        <taxon>Autobranchia</taxon>
        <taxon>Pteriomorphia</taxon>
        <taxon>Ostreida</taxon>
        <taxon>Ostreoidea</taxon>
        <taxon>Ostreidae</taxon>
        <taxon>Crassostrea</taxon>
    </lineage>
</organism>
<dbReference type="PANTHER" id="PTHR16056">
    <property type="entry name" value="REGULATOR OF MICROTUBULE DYNAMICS PROTEIN"/>
    <property type="match status" value="1"/>
</dbReference>